<dbReference type="EMBL" id="JAFKCS010000005">
    <property type="protein sequence ID" value="MBN7819702.1"/>
    <property type="molecule type" value="Genomic_DNA"/>
</dbReference>
<organism evidence="6 7">
    <name type="scientific">Bowmanella yangjiangensis</name>
    <dbReference type="NCBI Taxonomy" id="2811230"/>
    <lineage>
        <taxon>Bacteria</taxon>
        <taxon>Pseudomonadati</taxon>
        <taxon>Pseudomonadota</taxon>
        <taxon>Gammaproteobacteria</taxon>
        <taxon>Alteromonadales</taxon>
        <taxon>Alteromonadaceae</taxon>
        <taxon>Bowmanella</taxon>
    </lineage>
</organism>
<dbReference type="PROSITE" id="PS50931">
    <property type="entry name" value="HTH_LYSR"/>
    <property type="match status" value="1"/>
</dbReference>
<dbReference type="InterPro" id="IPR036388">
    <property type="entry name" value="WH-like_DNA-bd_sf"/>
</dbReference>
<reference evidence="6 7" key="1">
    <citation type="submission" date="2021-03" db="EMBL/GenBank/DDBJ databases">
        <title>novel species isolated from a fishpond in China.</title>
        <authorList>
            <person name="Lu H."/>
            <person name="Cai Z."/>
        </authorList>
    </citation>
    <scope>NUCLEOTIDE SEQUENCE [LARGE SCALE GENOMIC DNA]</scope>
    <source>
        <strain evidence="6 7">Y57</strain>
    </source>
</reference>
<dbReference type="SUPFAM" id="SSF46785">
    <property type="entry name" value="Winged helix' DNA-binding domain"/>
    <property type="match status" value="1"/>
</dbReference>
<name>A0ABS3CRG8_9ALTE</name>
<evidence type="ECO:0000256" key="2">
    <source>
        <dbReference type="ARBA" id="ARBA00023015"/>
    </source>
</evidence>
<dbReference type="Gene3D" id="3.40.190.290">
    <property type="match status" value="1"/>
</dbReference>
<dbReference type="Gene3D" id="1.10.10.10">
    <property type="entry name" value="Winged helix-like DNA-binding domain superfamily/Winged helix DNA-binding domain"/>
    <property type="match status" value="1"/>
</dbReference>
<keyword evidence="4" id="KW-0804">Transcription</keyword>
<protein>
    <submittedName>
        <fullName evidence="6">LysR family transcriptional regulator</fullName>
    </submittedName>
</protein>
<dbReference type="SUPFAM" id="SSF53850">
    <property type="entry name" value="Periplasmic binding protein-like II"/>
    <property type="match status" value="1"/>
</dbReference>
<dbReference type="RefSeq" id="WP_206593510.1">
    <property type="nucleotide sequence ID" value="NZ_JAFKCS010000005.1"/>
</dbReference>
<dbReference type="InterPro" id="IPR000847">
    <property type="entry name" value="LysR_HTH_N"/>
</dbReference>
<dbReference type="PANTHER" id="PTHR30126:SF39">
    <property type="entry name" value="HTH-TYPE TRANSCRIPTIONAL REGULATOR CYSL"/>
    <property type="match status" value="1"/>
</dbReference>
<dbReference type="Pfam" id="PF03466">
    <property type="entry name" value="LysR_substrate"/>
    <property type="match status" value="1"/>
</dbReference>
<evidence type="ECO:0000313" key="6">
    <source>
        <dbReference type="EMBL" id="MBN7819702.1"/>
    </source>
</evidence>
<dbReference type="PANTHER" id="PTHR30126">
    <property type="entry name" value="HTH-TYPE TRANSCRIPTIONAL REGULATOR"/>
    <property type="match status" value="1"/>
</dbReference>
<dbReference type="InterPro" id="IPR005119">
    <property type="entry name" value="LysR_subst-bd"/>
</dbReference>
<dbReference type="Proteomes" id="UP000663992">
    <property type="component" value="Unassembled WGS sequence"/>
</dbReference>
<evidence type="ECO:0000259" key="5">
    <source>
        <dbReference type="PROSITE" id="PS50931"/>
    </source>
</evidence>
<sequence length="295" mass="32877">MYLNLHLLRIFMHVAELGSFSRAAEQLAITQPAVSKGVAELESQLSLALLERTSASLRGRRQWQLTEHGRALLEHAKGIFALERAAIDDLQARLDCQRGHLHLGASSTIAGYWLADVFTRFCAQYPDVQVSAMSGNTEEICQALLDCRLDLALVEGQVSDPRIAVSHWYDEPLKLVCPADWQVNGKNLNRLRWLWREPGSGTRSWMEQHLQDAGIVPESSLEIGSNEGIARAVAAGLGLSILPLKVCEELLTLGRLQVLDTAWSKSLYRPLFLLQLQQRPLSPLAQAFKFMLSTN</sequence>
<evidence type="ECO:0000256" key="4">
    <source>
        <dbReference type="ARBA" id="ARBA00023163"/>
    </source>
</evidence>
<keyword evidence="3" id="KW-0238">DNA-binding</keyword>
<proteinExistence type="inferred from homology"/>
<gene>
    <name evidence="6" type="ORF">J0A65_07485</name>
</gene>
<evidence type="ECO:0000256" key="1">
    <source>
        <dbReference type="ARBA" id="ARBA00009437"/>
    </source>
</evidence>
<comment type="caution">
    <text evidence="6">The sequence shown here is derived from an EMBL/GenBank/DDBJ whole genome shotgun (WGS) entry which is preliminary data.</text>
</comment>
<dbReference type="InterPro" id="IPR036390">
    <property type="entry name" value="WH_DNA-bd_sf"/>
</dbReference>
<dbReference type="Pfam" id="PF00126">
    <property type="entry name" value="HTH_1"/>
    <property type="match status" value="1"/>
</dbReference>
<comment type="similarity">
    <text evidence="1">Belongs to the LysR transcriptional regulatory family.</text>
</comment>
<feature type="domain" description="HTH lysR-type" evidence="5">
    <location>
        <begin position="3"/>
        <end position="60"/>
    </location>
</feature>
<dbReference type="PRINTS" id="PR00039">
    <property type="entry name" value="HTHLYSR"/>
</dbReference>
<keyword evidence="2" id="KW-0805">Transcription regulation</keyword>
<accession>A0ABS3CRG8</accession>
<evidence type="ECO:0000256" key="3">
    <source>
        <dbReference type="ARBA" id="ARBA00023125"/>
    </source>
</evidence>
<evidence type="ECO:0000313" key="7">
    <source>
        <dbReference type="Proteomes" id="UP000663992"/>
    </source>
</evidence>
<keyword evidence="7" id="KW-1185">Reference proteome</keyword>